<evidence type="ECO:0000313" key="1">
    <source>
        <dbReference type="EMBL" id="MFC4872072.1"/>
    </source>
</evidence>
<dbReference type="Pfam" id="PF07751">
    <property type="entry name" value="Abi_2"/>
    <property type="match status" value="1"/>
</dbReference>
<gene>
    <name evidence="1" type="ORF">ACFPFU_10255</name>
</gene>
<accession>A0ABV9T0T0</accession>
<dbReference type="InterPro" id="IPR011664">
    <property type="entry name" value="Abi_system_AbiD/AbiF-like"/>
</dbReference>
<reference evidence="2" key="1">
    <citation type="journal article" date="2019" name="Int. J. Syst. Evol. Microbiol.">
        <title>The Global Catalogue of Microorganisms (GCM) 10K type strain sequencing project: providing services to taxonomists for standard genome sequencing and annotation.</title>
        <authorList>
            <consortium name="The Broad Institute Genomics Platform"/>
            <consortium name="The Broad Institute Genome Sequencing Center for Infectious Disease"/>
            <person name="Wu L."/>
            <person name="Ma J."/>
        </authorList>
    </citation>
    <scope>NUCLEOTIDE SEQUENCE [LARGE SCALE GENOMIC DNA]</scope>
    <source>
        <strain evidence="2">CGMCC 4.7466</strain>
    </source>
</reference>
<dbReference type="Proteomes" id="UP001595818">
    <property type="component" value="Unassembled WGS sequence"/>
</dbReference>
<comment type="caution">
    <text evidence="1">The sequence shown here is derived from an EMBL/GenBank/DDBJ whole genome shotgun (WGS) entry which is preliminary data.</text>
</comment>
<protein>
    <submittedName>
        <fullName evidence="1">Abi family protein</fullName>
    </submittedName>
</protein>
<evidence type="ECO:0000313" key="2">
    <source>
        <dbReference type="Proteomes" id="UP001595818"/>
    </source>
</evidence>
<name>A0ABV9T0T0_9BACT</name>
<organism evidence="1 2">
    <name type="scientific">Negadavirga shengliensis</name>
    <dbReference type="NCBI Taxonomy" id="1389218"/>
    <lineage>
        <taxon>Bacteria</taxon>
        <taxon>Pseudomonadati</taxon>
        <taxon>Bacteroidota</taxon>
        <taxon>Cytophagia</taxon>
        <taxon>Cytophagales</taxon>
        <taxon>Cyclobacteriaceae</taxon>
        <taxon>Negadavirga</taxon>
    </lineage>
</organism>
<dbReference type="RefSeq" id="WP_377064147.1">
    <property type="nucleotide sequence ID" value="NZ_JBHSJJ010000005.1"/>
</dbReference>
<dbReference type="EMBL" id="JBHSJJ010000005">
    <property type="protein sequence ID" value="MFC4872072.1"/>
    <property type="molecule type" value="Genomic_DNA"/>
</dbReference>
<proteinExistence type="predicted"/>
<keyword evidence="2" id="KW-1185">Reference proteome</keyword>
<sequence>MSKSAYTIEEQIELLKSRGMLFRRRIKCPHFLQNISYYRLKGYLHSELSSWLEAIGYVRNIIAHHSRLWNRDMVKRPVLNLKNPTSRGLDLPLVEVQQKKPFLIISCMLFLCNKVTPNHQIKIKILSLFEENSSIPIYKLGFLHNWENQGLWKK</sequence>